<comment type="caution">
    <text evidence="7">The sequence shown here is derived from an EMBL/GenBank/DDBJ whole genome shotgun (WGS) entry which is preliminary data.</text>
</comment>
<organism evidence="7 8">
    <name type="scientific">Didymosphaeria variabile</name>
    <dbReference type="NCBI Taxonomy" id="1932322"/>
    <lineage>
        <taxon>Eukaryota</taxon>
        <taxon>Fungi</taxon>
        <taxon>Dikarya</taxon>
        <taxon>Ascomycota</taxon>
        <taxon>Pezizomycotina</taxon>
        <taxon>Dothideomycetes</taxon>
        <taxon>Pleosporomycetidae</taxon>
        <taxon>Pleosporales</taxon>
        <taxon>Massarineae</taxon>
        <taxon>Didymosphaeriaceae</taxon>
        <taxon>Didymosphaeria</taxon>
    </lineage>
</organism>
<gene>
    <name evidence="7" type="ORF">N0V89_011300</name>
</gene>
<protein>
    <recommendedName>
        <fullName evidence="9">MFS general substrate transporter</fullName>
    </recommendedName>
</protein>
<proteinExistence type="predicted"/>
<dbReference type="GO" id="GO:0005886">
    <property type="term" value="C:plasma membrane"/>
    <property type="evidence" value="ECO:0007669"/>
    <property type="project" value="TreeGrafter"/>
</dbReference>
<dbReference type="PANTHER" id="PTHR23502:SF132">
    <property type="entry name" value="POLYAMINE TRANSPORTER 2-RELATED"/>
    <property type="match status" value="1"/>
</dbReference>
<keyword evidence="4 6" id="KW-1133">Transmembrane helix</keyword>
<keyword evidence="3 6" id="KW-0812">Transmembrane</keyword>
<dbReference type="GeneID" id="80914830"/>
<dbReference type="PANTHER" id="PTHR23502">
    <property type="entry name" value="MAJOR FACILITATOR SUPERFAMILY"/>
    <property type="match status" value="1"/>
</dbReference>
<dbReference type="Proteomes" id="UP001140513">
    <property type="component" value="Unassembled WGS sequence"/>
</dbReference>
<dbReference type="OrthoDB" id="268400at2759"/>
<evidence type="ECO:0000256" key="3">
    <source>
        <dbReference type="ARBA" id="ARBA00022692"/>
    </source>
</evidence>
<reference evidence="7" key="1">
    <citation type="submission" date="2022-10" db="EMBL/GenBank/DDBJ databases">
        <title>Tapping the CABI collections for fungal endophytes: first genome assemblies for Collariella, Neodidymelliopsis, Ascochyta clinopodiicola, Didymella pomorum, Didymosphaeria variabile, Neocosmospora piperis and Neocucurbitaria cava.</title>
        <authorList>
            <person name="Hill R."/>
        </authorList>
    </citation>
    <scope>NUCLEOTIDE SEQUENCE</scope>
    <source>
        <strain evidence="7">IMI 356815</strain>
    </source>
</reference>
<accession>A0A9W9C702</accession>
<evidence type="ECO:0000313" key="8">
    <source>
        <dbReference type="Proteomes" id="UP001140513"/>
    </source>
</evidence>
<evidence type="ECO:0000256" key="1">
    <source>
        <dbReference type="ARBA" id="ARBA00004141"/>
    </source>
</evidence>
<dbReference type="GO" id="GO:0022857">
    <property type="term" value="F:transmembrane transporter activity"/>
    <property type="evidence" value="ECO:0007669"/>
    <property type="project" value="TreeGrafter"/>
</dbReference>
<keyword evidence="5 6" id="KW-0472">Membrane</keyword>
<sequence>MSAYSLLISSATAIGPLLASFITEYSPGSWRDYIWVCAALAGANSLAIFLFYPESNFNRTRKTPHVVSVEGQQVADANTEKGEIIRTDTISWHHVSVVKKSWTKIWTSFITVNPDVNILRVFFEPTLTLGRPAVLYAVFVFGTSLAAQVIMM</sequence>
<evidence type="ECO:0008006" key="9">
    <source>
        <dbReference type="Google" id="ProtNLM"/>
    </source>
</evidence>
<dbReference type="InterPro" id="IPR036259">
    <property type="entry name" value="MFS_trans_sf"/>
</dbReference>
<evidence type="ECO:0000313" key="7">
    <source>
        <dbReference type="EMBL" id="KAJ4347359.1"/>
    </source>
</evidence>
<evidence type="ECO:0000256" key="5">
    <source>
        <dbReference type="ARBA" id="ARBA00023136"/>
    </source>
</evidence>
<keyword evidence="2" id="KW-0813">Transport</keyword>
<dbReference type="Gene3D" id="1.20.1250.20">
    <property type="entry name" value="MFS general substrate transporter like domains"/>
    <property type="match status" value="1"/>
</dbReference>
<keyword evidence="8" id="KW-1185">Reference proteome</keyword>
<evidence type="ECO:0000256" key="6">
    <source>
        <dbReference type="SAM" id="Phobius"/>
    </source>
</evidence>
<feature type="transmembrane region" description="Helical" evidence="6">
    <location>
        <begin position="33"/>
        <end position="52"/>
    </location>
</feature>
<name>A0A9W9C702_9PLEO</name>
<comment type="subcellular location">
    <subcellularLocation>
        <location evidence="1">Membrane</location>
        <topology evidence="1">Multi-pass membrane protein</topology>
    </subcellularLocation>
</comment>
<evidence type="ECO:0000256" key="4">
    <source>
        <dbReference type="ARBA" id="ARBA00022989"/>
    </source>
</evidence>
<dbReference type="SUPFAM" id="SSF103473">
    <property type="entry name" value="MFS general substrate transporter"/>
    <property type="match status" value="1"/>
</dbReference>
<evidence type="ECO:0000256" key="2">
    <source>
        <dbReference type="ARBA" id="ARBA00022448"/>
    </source>
</evidence>
<dbReference type="RefSeq" id="XP_056067159.1">
    <property type="nucleotide sequence ID" value="XM_056220032.1"/>
</dbReference>
<feature type="transmembrane region" description="Helical" evidence="6">
    <location>
        <begin position="133"/>
        <end position="151"/>
    </location>
</feature>
<dbReference type="EMBL" id="JAPEUX010000008">
    <property type="protein sequence ID" value="KAJ4347359.1"/>
    <property type="molecule type" value="Genomic_DNA"/>
</dbReference>
<dbReference type="AlphaFoldDB" id="A0A9W9C702"/>